<evidence type="ECO:0000313" key="1">
    <source>
        <dbReference type="EMBL" id="CAG8777218.1"/>
    </source>
</evidence>
<keyword evidence="2" id="KW-1185">Reference proteome</keyword>
<name>A0A9N9JE52_9GLOM</name>
<sequence>LKKMFNEIPNCSDDMDNFMIVEERDVYLLENAFACSFDDFYPQSENATNGENFHYPAETFPLKISKLRKGLLDSALIPSENHESQIFSNVHGFVTHMQSIWKEIDAHGNFLHFKDTKTIQQWSAMKKLVHGYEATFLRSYRNSGLEIIKRQLSKGQWNEDEDVIFENELTREKEKYCTQTLADFQEKISNQYALQIIEEGETYIKAAFAAEKRELQKMYTKEQRESKEYWLIKSAEMRI</sequence>
<protein>
    <submittedName>
        <fullName evidence="1">15058_t:CDS:1</fullName>
    </submittedName>
</protein>
<feature type="non-terminal residue" evidence="1">
    <location>
        <position position="239"/>
    </location>
</feature>
<accession>A0A9N9JE52</accession>
<proteinExistence type="predicted"/>
<dbReference type="AlphaFoldDB" id="A0A9N9JE52"/>
<comment type="caution">
    <text evidence="1">The sequence shown here is derived from an EMBL/GenBank/DDBJ whole genome shotgun (WGS) entry which is preliminary data.</text>
</comment>
<organism evidence="1 2">
    <name type="scientific">Acaulospora morrowiae</name>
    <dbReference type="NCBI Taxonomy" id="94023"/>
    <lineage>
        <taxon>Eukaryota</taxon>
        <taxon>Fungi</taxon>
        <taxon>Fungi incertae sedis</taxon>
        <taxon>Mucoromycota</taxon>
        <taxon>Glomeromycotina</taxon>
        <taxon>Glomeromycetes</taxon>
        <taxon>Diversisporales</taxon>
        <taxon>Acaulosporaceae</taxon>
        <taxon>Acaulospora</taxon>
    </lineage>
</organism>
<reference evidence="1" key="1">
    <citation type="submission" date="2021-06" db="EMBL/GenBank/DDBJ databases">
        <authorList>
            <person name="Kallberg Y."/>
            <person name="Tangrot J."/>
            <person name="Rosling A."/>
        </authorList>
    </citation>
    <scope>NUCLEOTIDE SEQUENCE</scope>
    <source>
        <strain evidence="1">CL551</strain>
    </source>
</reference>
<dbReference type="EMBL" id="CAJVPV010050091">
    <property type="protein sequence ID" value="CAG8777218.1"/>
    <property type="molecule type" value="Genomic_DNA"/>
</dbReference>
<feature type="non-terminal residue" evidence="1">
    <location>
        <position position="1"/>
    </location>
</feature>
<evidence type="ECO:0000313" key="2">
    <source>
        <dbReference type="Proteomes" id="UP000789342"/>
    </source>
</evidence>
<dbReference type="OrthoDB" id="1597724at2759"/>
<gene>
    <name evidence="1" type="ORF">AMORRO_LOCUS17020</name>
</gene>
<dbReference type="Proteomes" id="UP000789342">
    <property type="component" value="Unassembled WGS sequence"/>
</dbReference>